<feature type="transmembrane region" description="Helical" evidence="5">
    <location>
        <begin position="20"/>
        <end position="40"/>
    </location>
</feature>
<feature type="transmembrane region" description="Helical" evidence="5">
    <location>
        <begin position="151"/>
        <end position="175"/>
    </location>
</feature>
<proteinExistence type="predicted"/>
<dbReference type="EMBL" id="QRCT01000034">
    <property type="protein sequence ID" value="RDU22879.1"/>
    <property type="molecule type" value="Genomic_DNA"/>
</dbReference>
<dbReference type="Gene3D" id="1.20.1540.10">
    <property type="entry name" value="Rhomboid-like"/>
    <property type="match status" value="1"/>
</dbReference>
<feature type="transmembrane region" description="Helical" evidence="5">
    <location>
        <begin position="181"/>
        <end position="200"/>
    </location>
</feature>
<dbReference type="AlphaFoldDB" id="A0A371ATM3"/>
<feature type="transmembrane region" description="Helical" evidence="5">
    <location>
        <begin position="95"/>
        <end position="118"/>
    </location>
</feature>
<dbReference type="OrthoDB" id="9778756at2"/>
<dbReference type="GO" id="GO:0016020">
    <property type="term" value="C:membrane"/>
    <property type="evidence" value="ECO:0007669"/>
    <property type="project" value="UniProtKB-SubCell"/>
</dbReference>
<dbReference type="RefSeq" id="WP_115482222.1">
    <property type="nucleotide sequence ID" value="NZ_QRCT01000034.1"/>
</dbReference>
<feature type="transmembrane region" description="Helical" evidence="5">
    <location>
        <begin position="124"/>
        <end position="144"/>
    </location>
</feature>
<name>A0A371ATM3_9FIRM</name>
<keyword evidence="3 5" id="KW-1133">Transmembrane helix</keyword>
<keyword evidence="7" id="KW-1185">Reference proteome</keyword>
<accession>A0A371ATM3</accession>
<keyword evidence="4 5" id="KW-0472">Membrane</keyword>
<dbReference type="SUPFAM" id="SSF144091">
    <property type="entry name" value="Rhomboid-like"/>
    <property type="match status" value="1"/>
</dbReference>
<sequence>MNLNKLERKFGKYAIPNLSLWIIVCYLIGYLLQITLPEIFNYMLLEPYEIFHHGQIWRVITWLFMPPESLGLFTIIMLFFYYSIGNSLERTWGTFRYNLFIFSGIVATIIAVIILYFVTGQIRGFGFLVSTVFINQSILLAYAATFPNMQILLYFVIPIKIKWLGYAYVAIVVYQFLGAGYIQKVIIVASLLNVIVFFLLTRNYRRISPKEIHRKQKFKKQSLDSQKTTKHKCAVCGRTEKDGDDLVFRYCSKCDGNYEYCQDHLFTHEHVKKK</sequence>
<gene>
    <name evidence="6" type="ORF">DWV06_10905</name>
</gene>
<evidence type="ECO:0000256" key="2">
    <source>
        <dbReference type="ARBA" id="ARBA00022692"/>
    </source>
</evidence>
<protein>
    <recommendedName>
        <fullName evidence="8">Peptidase S54 rhomboid domain-containing protein</fullName>
    </recommendedName>
</protein>
<keyword evidence="2 5" id="KW-0812">Transmembrane</keyword>
<evidence type="ECO:0008006" key="8">
    <source>
        <dbReference type="Google" id="ProtNLM"/>
    </source>
</evidence>
<evidence type="ECO:0000256" key="3">
    <source>
        <dbReference type="ARBA" id="ARBA00022989"/>
    </source>
</evidence>
<reference evidence="6 7" key="1">
    <citation type="submission" date="2018-07" db="EMBL/GenBank/DDBJ databases">
        <title>Anaerosacharophilus polymeroproducens gen. nov. sp. nov., an anaerobic bacterium isolated from salt field.</title>
        <authorList>
            <person name="Kim W."/>
            <person name="Yang S.-H."/>
            <person name="Oh J."/>
            <person name="Lee J.-H."/>
            <person name="Kwon K.K."/>
        </authorList>
    </citation>
    <scope>NUCLEOTIDE SEQUENCE [LARGE SCALE GENOMIC DNA]</scope>
    <source>
        <strain evidence="6 7">MCWD5</strain>
    </source>
</reference>
<evidence type="ECO:0000313" key="7">
    <source>
        <dbReference type="Proteomes" id="UP000255036"/>
    </source>
</evidence>
<evidence type="ECO:0000256" key="5">
    <source>
        <dbReference type="SAM" id="Phobius"/>
    </source>
</evidence>
<feature type="transmembrane region" description="Helical" evidence="5">
    <location>
        <begin position="60"/>
        <end position="83"/>
    </location>
</feature>
<comment type="caution">
    <text evidence="6">The sequence shown here is derived from an EMBL/GenBank/DDBJ whole genome shotgun (WGS) entry which is preliminary data.</text>
</comment>
<dbReference type="Proteomes" id="UP000255036">
    <property type="component" value="Unassembled WGS sequence"/>
</dbReference>
<evidence type="ECO:0000313" key="6">
    <source>
        <dbReference type="EMBL" id="RDU22879.1"/>
    </source>
</evidence>
<organism evidence="6 7">
    <name type="scientific">Anaerosacchariphilus polymeriproducens</name>
    <dbReference type="NCBI Taxonomy" id="1812858"/>
    <lineage>
        <taxon>Bacteria</taxon>
        <taxon>Bacillati</taxon>
        <taxon>Bacillota</taxon>
        <taxon>Clostridia</taxon>
        <taxon>Lachnospirales</taxon>
        <taxon>Lachnospiraceae</taxon>
        <taxon>Anaerosacchariphilus</taxon>
    </lineage>
</organism>
<evidence type="ECO:0000256" key="4">
    <source>
        <dbReference type="ARBA" id="ARBA00023136"/>
    </source>
</evidence>
<evidence type="ECO:0000256" key="1">
    <source>
        <dbReference type="ARBA" id="ARBA00004141"/>
    </source>
</evidence>
<dbReference type="PANTHER" id="PTHR11009">
    <property type="entry name" value="DER1-LIKE PROTEIN, DERLIN"/>
    <property type="match status" value="1"/>
</dbReference>
<dbReference type="InterPro" id="IPR035952">
    <property type="entry name" value="Rhomboid-like_sf"/>
</dbReference>
<comment type="subcellular location">
    <subcellularLocation>
        <location evidence="1">Membrane</location>
        <topology evidence="1">Multi-pass membrane protein</topology>
    </subcellularLocation>
</comment>